<evidence type="ECO:0000313" key="3">
    <source>
        <dbReference type="Proteomes" id="UP000648352"/>
    </source>
</evidence>
<sequence>MTTQQALLDERYGRRTSRRATRAWWIIVGVVGLAATVALGWSTVATSMASVDADATGYAIVDDRTVTITFQVVAPTDGTVACALEAQDEEHGVVGWRVVEHEVEGGTAVAFTETVPTVAEATTGLLHSCWVA</sequence>
<reference evidence="2 3" key="1">
    <citation type="submission" date="2020-08" db="EMBL/GenBank/DDBJ databases">
        <title>A Genomic Blueprint of the Chicken Gut Microbiome.</title>
        <authorList>
            <person name="Gilroy R."/>
            <person name="Ravi A."/>
            <person name="Getino M."/>
            <person name="Pursley I."/>
            <person name="Horton D.L."/>
            <person name="Alikhan N.-F."/>
            <person name="Baker D."/>
            <person name="Gharbi K."/>
            <person name="Hall N."/>
            <person name="Watson M."/>
            <person name="Adriaenssens E.M."/>
            <person name="Foster-Nyarko E."/>
            <person name="Jarju S."/>
            <person name="Secka A."/>
            <person name="Antonio M."/>
            <person name="Oren A."/>
            <person name="Chaudhuri R."/>
            <person name="La Ragione R.M."/>
            <person name="Hildebrand F."/>
            <person name="Pallen M.J."/>
        </authorList>
    </citation>
    <scope>NUCLEOTIDE SEQUENCE [LARGE SCALE GENOMIC DNA]</scope>
    <source>
        <strain evidence="2 3">Sa4CUA7</strain>
    </source>
</reference>
<keyword evidence="1" id="KW-0812">Transmembrane</keyword>
<comment type="caution">
    <text evidence="2">The sequence shown here is derived from an EMBL/GenBank/DDBJ whole genome shotgun (WGS) entry which is preliminary data.</text>
</comment>
<evidence type="ECO:0000256" key="1">
    <source>
        <dbReference type="SAM" id="Phobius"/>
    </source>
</evidence>
<feature type="transmembrane region" description="Helical" evidence="1">
    <location>
        <begin position="21"/>
        <end position="41"/>
    </location>
</feature>
<accession>A0ABR8S092</accession>
<dbReference type="RefSeq" id="WP_191717871.1">
    <property type="nucleotide sequence ID" value="NZ_JACSQP010000002.1"/>
</dbReference>
<keyword evidence="1" id="KW-1133">Transmembrane helix</keyword>
<evidence type="ECO:0000313" key="2">
    <source>
        <dbReference type="EMBL" id="MBD7956870.1"/>
    </source>
</evidence>
<name>A0ABR8S092_9MICO</name>
<dbReference type="EMBL" id="JACSQP010000002">
    <property type="protein sequence ID" value="MBD7956870.1"/>
    <property type="molecule type" value="Genomic_DNA"/>
</dbReference>
<protein>
    <submittedName>
        <fullName evidence="2">DUF4307 domain-containing protein</fullName>
    </submittedName>
</protein>
<keyword evidence="3" id="KW-1185">Reference proteome</keyword>
<dbReference type="InterPro" id="IPR025443">
    <property type="entry name" value="DUF4307"/>
</dbReference>
<gene>
    <name evidence="2" type="ORF">H9651_04415</name>
</gene>
<organism evidence="2 3">
    <name type="scientific">Microbacterium pullorum</name>
    <dbReference type="NCBI Taxonomy" id="2762236"/>
    <lineage>
        <taxon>Bacteria</taxon>
        <taxon>Bacillati</taxon>
        <taxon>Actinomycetota</taxon>
        <taxon>Actinomycetes</taxon>
        <taxon>Micrococcales</taxon>
        <taxon>Microbacteriaceae</taxon>
        <taxon>Microbacterium</taxon>
    </lineage>
</organism>
<keyword evidence="1" id="KW-0472">Membrane</keyword>
<dbReference type="Pfam" id="PF14155">
    <property type="entry name" value="DUF4307"/>
    <property type="match status" value="1"/>
</dbReference>
<dbReference type="Proteomes" id="UP000648352">
    <property type="component" value="Unassembled WGS sequence"/>
</dbReference>
<proteinExistence type="predicted"/>